<organism evidence="2 3">
    <name type="scientific">Anaerocolumna xylanovorans DSM 12503</name>
    <dbReference type="NCBI Taxonomy" id="1121345"/>
    <lineage>
        <taxon>Bacteria</taxon>
        <taxon>Bacillati</taxon>
        <taxon>Bacillota</taxon>
        <taxon>Clostridia</taxon>
        <taxon>Lachnospirales</taxon>
        <taxon>Lachnospiraceae</taxon>
        <taxon>Anaerocolumna</taxon>
    </lineage>
</organism>
<proteinExistence type="predicted"/>
<dbReference type="Proteomes" id="UP000184612">
    <property type="component" value="Unassembled WGS sequence"/>
</dbReference>
<dbReference type="Pfam" id="PF13031">
    <property type="entry name" value="DUF3892"/>
    <property type="match status" value="1"/>
</dbReference>
<dbReference type="OrthoDB" id="2054315at2"/>
<dbReference type="InterPro" id="IPR024997">
    <property type="entry name" value="DUF3892"/>
</dbReference>
<dbReference type="STRING" id="1121345.SAMN02745217_01213"/>
<dbReference type="RefSeq" id="WP_073587820.1">
    <property type="nucleotide sequence ID" value="NZ_FRFD01000003.1"/>
</dbReference>
<dbReference type="EMBL" id="FRFD01000003">
    <property type="protein sequence ID" value="SHO46127.1"/>
    <property type="molecule type" value="Genomic_DNA"/>
</dbReference>
<sequence>MENINTNQANISSVLPMMALSDIPESKPDAKEIVALVKESGKVTGYKLSDGHILNKEEGVEAAKQGDIKGVGVATRNGSEYLKSLPDGREDNNLSSLPSVTGLHES</sequence>
<evidence type="ECO:0000313" key="2">
    <source>
        <dbReference type="EMBL" id="SHO46127.1"/>
    </source>
</evidence>
<feature type="region of interest" description="Disordered" evidence="1">
    <location>
        <begin position="80"/>
        <end position="106"/>
    </location>
</feature>
<evidence type="ECO:0008006" key="4">
    <source>
        <dbReference type="Google" id="ProtNLM"/>
    </source>
</evidence>
<reference evidence="2 3" key="1">
    <citation type="submission" date="2016-12" db="EMBL/GenBank/DDBJ databases">
        <authorList>
            <person name="Song W.-J."/>
            <person name="Kurnit D.M."/>
        </authorList>
    </citation>
    <scope>NUCLEOTIDE SEQUENCE [LARGE SCALE GENOMIC DNA]</scope>
    <source>
        <strain evidence="2 3">DSM 12503</strain>
    </source>
</reference>
<dbReference type="AlphaFoldDB" id="A0A1M7Y2J4"/>
<accession>A0A1M7Y2J4</accession>
<protein>
    <recommendedName>
        <fullName evidence="4">DUF3892 domain-containing protein</fullName>
    </recommendedName>
</protein>
<evidence type="ECO:0000256" key="1">
    <source>
        <dbReference type="SAM" id="MobiDB-lite"/>
    </source>
</evidence>
<gene>
    <name evidence="2" type="ORF">SAMN02745217_01213</name>
</gene>
<name>A0A1M7Y2J4_9FIRM</name>
<keyword evidence="3" id="KW-1185">Reference proteome</keyword>
<evidence type="ECO:0000313" key="3">
    <source>
        <dbReference type="Proteomes" id="UP000184612"/>
    </source>
</evidence>